<dbReference type="EMBL" id="CAJJDP010000080">
    <property type="protein sequence ID" value="CAD8183371.1"/>
    <property type="molecule type" value="Genomic_DNA"/>
</dbReference>
<dbReference type="OrthoDB" id="312980at2759"/>
<comment type="caution">
    <text evidence="1">The sequence shown here is derived from an EMBL/GenBank/DDBJ whole genome shotgun (WGS) entry which is preliminary data.</text>
</comment>
<dbReference type="AlphaFoldDB" id="A0A8S1W2J0"/>
<evidence type="ECO:0000313" key="1">
    <source>
        <dbReference type="EMBL" id="CAD8183371.1"/>
    </source>
</evidence>
<sequence length="265" mass="30726">MYNNQSQLKCQHEGHENAIILGVCTFPQCIGKRPFCVGCKFSIHSEHHGSLKKFEEFENWKNENSNNANKLQKLHIKLKELLISIEKVIQNTQDCANSNFTQMDYTTLDNSINNLIIAWKQQDEIIQNLDKFLQSPIAQTALQAIYPQQGRSQSLSQSQQLNAQSFYKIENEVQNNNNSYKISFQTPQQQEIACQNKKFECNRNPIIQGQNKFIPGKPLQADIKLNKEKEGTQFNIKQNEYIHFPSNQQQNRAFLNNDQFRQGSN</sequence>
<gene>
    <name evidence="1" type="ORF">POCTA_138.1.T0810029</name>
</gene>
<accession>A0A8S1W2J0</accession>
<name>A0A8S1W2J0_PAROT</name>
<dbReference type="Proteomes" id="UP000683925">
    <property type="component" value="Unassembled WGS sequence"/>
</dbReference>
<keyword evidence="2" id="KW-1185">Reference proteome</keyword>
<protein>
    <submittedName>
        <fullName evidence="1">Uncharacterized protein</fullName>
    </submittedName>
</protein>
<organism evidence="1 2">
    <name type="scientific">Paramecium octaurelia</name>
    <dbReference type="NCBI Taxonomy" id="43137"/>
    <lineage>
        <taxon>Eukaryota</taxon>
        <taxon>Sar</taxon>
        <taxon>Alveolata</taxon>
        <taxon>Ciliophora</taxon>
        <taxon>Intramacronucleata</taxon>
        <taxon>Oligohymenophorea</taxon>
        <taxon>Peniculida</taxon>
        <taxon>Parameciidae</taxon>
        <taxon>Paramecium</taxon>
    </lineage>
</organism>
<evidence type="ECO:0000313" key="2">
    <source>
        <dbReference type="Proteomes" id="UP000683925"/>
    </source>
</evidence>
<dbReference type="OMA" id="CQHEGHE"/>
<reference evidence="1" key="1">
    <citation type="submission" date="2021-01" db="EMBL/GenBank/DDBJ databases">
        <authorList>
            <consortium name="Genoscope - CEA"/>
            <person name="William W."/>
        </authorList>
    </citation>
    <scope>NUCLEOTIDE SEQUENCE</scope>
</reference>
<proteinExistence type="predicted"/>